<dbReference type="PANTHER" id="PTHR12526">
    <property type="entry name" value="GLYCOSYLTRANSFERASE"/>
    <property type="match status" value="1"/>
</dbReference>
<evidence type="ECO:0000259" key="2">
    <source>
        <dbReference type="Pfam" id="PF13439"/>
    </source>
</evidence>
<dbReference type="AlphaFoldDB" id="A0A8B2NC62"/>
<comment type="caution">
    <text evidence="3">The sequence shown here is derived from an EMBL/GenBank/DDBJ whole genome shotgun (WGS) entry which is preliminary data.</text>
</comment>
<evidence type="ECO:0000313" key="4">
    <source>
        <dbReference type="Proteomes" id="UP000249590"/>
    </source>
</evidence>
<dbReference type="EMBL" id="QHHQ01000023">
    <property type="protein sequence ID" value="RAH95766.1"/>
    <property type="molecule type" value="Genomic_DNA"/>
</dbReference>
<dbReference type="Proteomes" id="UP000249590">
    <property type="component" value="Unassembled WGS sequence"/>
</dbReference>
<dbReference type="InterPro" id="IPR028098">
    <property type="entry name" value="Glyco_trans_4-like_N"/>
</dbReference>
<dbReference type="OrthoDB" id="9790710at2"/>
<dbReference type="Pfam" id="PF13439">
    <property type="entry name" value="Glyco_transf_4"/>
    <property type="match status" value="1"/>
</dbReference>
<gene>
    <name evidence="3" type="ORF">DLJ53_34040</name>
</gene>
<reference evidence="3 4" key="1">
    <citation type="submission" date="2018-05" db="EMBL/GenBank/DDBJ databases">
        <title>Acuticoccus sediminis sp. nov., isolated from deep-sea sediment of Indian Ocean.</title>
        <authorList>
            <person name="Liu X."/>
            <person name="Lai Q."/>
            <person name="Du Y."/>
            <person name="Sun F."/>
            <person name="Zhang X."/>
            <person name="Wang S."/>
            <person name="Shao Z."/>
        </authorList>
    </citation>
    <scope>NUCLEOTIDE SEQUENCE [LARGE SCALE GENOMIC DNA]</scope>
    <source>
        <strain evidence="3 4">PTG4-2</strain>
    </source>
</reference>
<dbReference type="CDD" id="cd03802">
    <property type="entry name" value="GT4_AviGT4-like"/>
    <property type="match status" value="1"/>
</dbReference>
<dbReference type="PANTHER" id="PTHR12526:SF595">
    <property type="entry name" value="BLL5217 PROTEIN"/>
    <property type="match status" value="1"/>
</dbReference>
<keyword evidence="4" id="KW-1185">Reference proteome</keyword>
<evidence type="ECO:0000313" key="3">
    <source>
        <dbReference type="EMBL" id="RAH95766.1"/>
    </source>
</evidence>
<dbReference type="GO" id="GO:0016757">
    <property type="term" value="F:glycosyltransferase activity"/>
    <property type="evidence" value="ECO:0007669"/>
    <property type="project" value="InterPro"/>
</dbReference>
<proteinExistence type="predicted"/>
<keyword evidence="3" id="KW-0808">Transferase</keyword>
<accession>A0A8B2NC62</accession>
<evidence type="ECO:0000259" key="1">
    <source>
        <dbReference type="Pfam" id="PF00534"/>
    </source>
</evidence>
<name>A0A8B2NC62_9HYPH</name>
<protein>
    <submittedName>
        <fullName evidence="3">Glycosyl transferase</fullName>
    </submittedName>
</protein>
<dbReference type="SUPFAM" id="SSF53756">
    <property type="entry name" value="UDP-Glycosyltransferase/glycogen phosphorylase"/>
    <property type="match status" value="1"/>
</dbReference>
<sequence>MRIAQVAPLAESVPPQLYGGTERVVSWLTEALVQHGHQVTLFATGDSITSARLVRSVPEGLRLGGIRDHTASLLVMLDAVRHQATDFDIIHFHVDLLQFPMFRKASDRCLTTLHGRLDLIDFHPVYQTFRTMPLVSISASQRTPLPTANWLATIHHGLPPEREPSDTPERHYLAFLGRIAPEKRPDRAIEIAKRTGVPLKIAAKVDRADQEYFEHVIQPQLDHPLIEFIGEIGDHEKRGFLGNALALLFPIDWPEPFGLVMIEAMREGTPTIAWRTGSVPEVIDDGVTGYIVGSIEEAVTAVSKVLSLDRKTVRQRFEERFTVTRMAQDYVAAYQRVLDWPALTMPRERPFAASGSAGAVAVVLPGPLVEDEPGLAGMSQVPV</sequence>
<feature type="domain" description="Glycosyltransferase subfamily 4-like N-terminal" evidence="2">
    <location>
        <begin position="18"/>
        <end position="128"/>
    </location>
</feature>
<feature type="domain" description="Glycosyl transferase family 1" evidence="1">
    <location>
        <begin position="169"/>
        <end position="317"/>
    </location>
</feature>
<dbReference type="Gene3D" id="3.40.50.2000">
    <property type="entry name" value="Glycogen Phosphorylase B"/>
    <property type="match status" value="2"/>
</dbReference>
<dbReference type="InterPro" id="IPR001296">
    <property type="entry name" value="Glyco_trans_1"/>
</dbReference>
<dbReference type="RefSeq" id="WP_111352773.1">
    <property type="nucleotide sequence ID" value="NZ_QHHQ01000023.1"/>
</dbReference>
<organism evidence="3 4">
    <name type="scientific">Acuticoccus sediminis</name>
    <dbReference type="NCBI Taxonomy" id="2184697"/>
    <lineage>
        <taxon>Bacteria</taxon>
        <taxon>Pseudomonadati</taxon>
        <taxon>Pseudomonadota</taxon>
        <taxon>Alphaproteobacteria</taxon>
        <taxon>Hyphomicrobiales</taxon>
        <taxon>Amorphaceae</taxon>
        <taxon>Acuticoccus</taxon>
    </lineage>
</organism>
<dbReference type="Pfam" id="PF00534">
    <property type="entry name" value="Glycos_transf_1"/>
    <property type="match status" value="1"/>
</dbReference>